<dbReference type="PANTHER" id="PTHR43559">
    <property type="entry name" value="HYDROLASE YCAC-RELATED"/>
    <property type="match status" value="1"/>
</dbReference>
<proteinExistence type="inferred from homology"/>
<feature type="chain" id="PRO_5012159290" evidence="2">
    <location>
        <begin position="21"/>
        <end position="250"/>
    </location>
</feature>
<dbReference type="Proteomes" id="UP000182658">
    <property type="component" value="Unassembled WGS sequence"/>
</dbReference>
<dbReference type="OrthoDB" id="167809at2759"/>
<organism evidence="4 5">
    <name type="scientific">Coniochaeta ligniaria NRRL 30616</name>
    <dbReference type="NCBI Taxonomy" id="1408157"/>
    <lineage>
        <taxon>Eukaryota</taxon>
        <taxon>Fungi</taxon>
        <taxon>Dikarya</taxon>
        <taxon>Ascomycota</taxon>
        <taxon>Pezizomycotina</taxon>
        <taxon>Sordariomycetes</taxon>
        <taxon>Sordariomycetidae</taxon>
        <taxon>Coniochaetales</taxon>
        <taxon>Coniochaetaceae</taxon>
        <taxon>Coniochaeta</taxon>
    </lineage>
</organism>
<dbReference type="Pfam" id="PF00857">
    <property type="entry name" value="Isochorismatase"/>
    <property type="match status" value="1"/>
</dbReference>
<dbReference type="Gene3D" id="3.40.50.850">
    <property type="entry name" value="Isochorismatase-like"/>
    <property type="match status" value="1"/>
</dbReference>
<evidence type="ECO:0000313" key="4">
    <source>
        <dbReference type="EMBL" id="OIW33766.1"/>
    </source>
</evidence>
<feature type="signal peptide" evidence="2">
    <location>
        <begin position="1"/>
        <end position="20"/>
    </location>
</feature>
<evidence type="ECO:0000259" key="3">
    <source>
        <dbReference type="Pfam" id="PF00857"/>
    </source>
</evidence>
<evidence type="ECO:0000256" key="2">
    <source>
        <dbReference type="SAM" id="SignalP"/>
    </source>
</evidence>
<evidence type="ECO:0000256" key="1">
    <source>
        <dbReference type="ARBA" id="ARBA00006336"/>
    </source>
</evidence>
<feature type="domain" description="Isochorismatase-like" evidence="3">
    <location>
        <begin position="34"/>
        <end position="184"/>
    </location>
</feature>
<name>A0A1J7J1Y5_9PEZI</name>
<accession>A0A1J7J1Y5</accession>
<evidence type="ECO:0000313" key="5">
    <source>
        <dbReference type="Proteomes" id="UP000182658"/>
    </source>
</evidence>
<reference evidence="4 5" key="1">
    <citation type="submission" date="2016-10" db="EMBL/GenBank/DDBJ databases">
        <title>Draft genome sequence of Coniochaeta ligniaria NRRL30616, a lignocellulolytic fungus for bioabatement of inhibitors in plant biomass hydrolysates.</title>
        <authorList>
            <consortium name="DOE Joint Genome Institute"/>
            <person name="Jimenez D.J."/>
            <person name="Hector R.E."/>
            <person name="Riley R."/>
            <person name="Sun H."/>
            <person name="Grigoriev I.V."/>
            <person name="Van Elsas J.D."/>
            <person name="Nichols N.N."/>
        </authorList>
    </citation>
    <scope>NUCLEOTIDE SEQUENCE [LARGE SCALE GENOMIC DNA]</scope>
    <source>
        <strain evidence="4 5">NRRL 30616</strain>
    </source>
</reference>
<dbReference type="EMBL" id="KV875094">
    <property type="protein sequence ID" value="OIW33766.1"/>
    <property type="molecule type" value="Genomic_DNA"/>
</dbReference>
<dbReference type="InParanoid" id="A0A1J7J1Y5"/>
<dbReference type="PANTHER" id="PTHR43559:SF3">
    <property type="entry name" value="HYDROLASE YCAC-RELATED"/>
    <property type="match status" value="1"/>
</dbReference>
<protein>
    <submittedName>
        <fullName evidence="4">Isochorismatase</fullName>
    </submittedName>
</protein>
<comment type="similarity">
    <text evidence="1">Belongs to the isochorismatase family.</text>
</comment>
<dbReference type="SUPFAM" id="SSF52499">
    <property type="entry name" value="Isochorismatase-like hydrolases"/>
    <property type="match status" value="1"/>
</dbReference>
<dbReference type="AlphaFoldDB" id="A0A1J7J1Y5"/>
<dbReference type="InterPro" id="IPR036380">
    <property type="entry name" value="Isochorismatase-like_sf"/>
</dbReference>
<sequence>MKLTLSSFLPAMLLSTVTLADKVPWERLNKDDALLLIIDLQEGLFQLARDWDATLYRDNMIAHSALGQVFDLPVVMTTSAQVGPNGPLPQEILDMYPSSPLIKRGGEVDAWDNPDFRDAVRAANKSQIILAGIVTDVCTTFLALSLRAEGYSVWANIEASGTTTPLIRDISNSRMAQAGVQVVSLFSIVCDLMRDWRATPGAEQLFPWLDKYLPAYGYVARAHKAAILNGTVIQGEDILPTKKRGVKMVA</sequence>
<dbReference type="InterPro" id="IPR053152">
    <property type="entry name" value="Hydrolase_YcaC-like"/>
</dbReference>
<gene>
    <name evidence="4" type="ORF">CONLIGDRAFT_677517</name>
</gene>
<keyword evidence="5" id="KW-1185">Reference proteome</keyword>
<dbReference type="InterPro" id="IPR000868">
    <property type="entry name" value="Isochorismatase-like_dom"/>
</dbReference>
<keyword evidence="2" id="KW-0732">Signal</keyword>